<reference evidence="2" key="1">
    <citation type="submission" date="2016-04" db="EMBL/GenBank/DDBJ databases">
        <authorList>
            <person name="Evans L.H."/>
            <person name="Alamgir A."/>
            <person name="Owens N."/>
            <person name="Weber N.D."/>
            <person name="Virtaneva K."/>
            <person name="Barbian K."/>
            <person name="Babar A."/>
            <person name="Rosenke K."/>
        </authorList>
    </citation>
    <scope>NUCLEOTIDE SEQUENCE [LARGE SCALE GENOMIC DNA]</scope>
    <source>
        <strain evidence="2">CBS 101.48</strain>
    </source>
</reference>
<keyword evidence="3" id="KW-1185">Reference proteome</keyword>
<protein>
    <submittedName>
        <fullName evidence="2">Uncharacterized protein</fullName>
    </submittedName>
</protein>
<keyword evidence="1" id="KW-0812">Transmembrane</keyword>
<sequence length="81" mass="8733">MAPHHEQLALFATTLNDERRVTPLLLTILTIFVVPWLTLVFCIIAPFFLNKSNEMAIGSLAPGPGGYVLGLGIGLKVSRGT</sequence>
<dbReference type="Proteomes" id="UP000078561">
    <property type="component" value="Unassembled WGS sequence"/>
</dbReference>
<keyword evidence="1" id="KW-1133">Transmembrane helix</keyword>
<name>A0A168Q488_ABSGL</name>
<feature type="transmembrane region" description="Helical" evidence="1">
    <location>
        <begin position="24"/>
        <end position="49"/>
    </location>
</feature>
<dbReference type="AlphaFoldDB" id="A0A168Q488"/>
<dbReference type="InParanoid" id="A0A168Q488"/>
<gene>
    <name evidence="2" type="primary">ABSGL_09333.1 scaffold 11175</name>
</gene>
<evidence type="ECO:0000256" key="1">
    <source>
        <dbReference type="SAM" id="Phobius"/>
    </source>
</evidence>
<keyword evidence="1" id="KW-0472">Membrane</keyword>
<organism evidence="2">
    <name type="scientific">Absidia glauca</name>
    <name type="common">Pin mould</name>
    <dbReference type="NCBI Taxonomy" id="4829"/>
    <lineage>
        <taxon>Eukaryota</taxon>
        <taxon>Fungi</taxon>
        <taxon>Fungi incertae sedis</taxon>
        <taxon>Mucoromycota</taxon>
        <taxon>Mucoromycotina</taxon>
        <taxon>Mucoromycetes</taxon>
        <taxon>Mucorales</taxon>
        <taxon>Cunninghamellaceae</taxon>
        <taxon>Absidia</taxon>
    </lineage>
</organism>
<evidence type="ECO:0000313" key="2">
    <source>
        <dbReference type="EMBL" id="SAM03492.1"/>
    </source>
</evidence>
<accession>A0A168Q488</accession>
<dbReference type="EMBL" id="LT554202">
    <property type="protein sequence ID" value="SAM03492.1"/>
    <property type="molecule type" value="Genomic_DNA"/>
</dbReference>
<proteinExistence type="predicted"/>
<evidence type="ECO:0000313" key="3">
    <source>
        <dbReference type="Proteomes" id="UP000078561"/>
    </source>
</evidence>